<sequence length="76" mass="8586">MSTRCDSLQADEDPNDYATSRKLGYASVQQGLENSTPHSECDQDVAEIEYLNASPQDYKDEDDEQDQQAVFDYITS</sequence>
<dbReference type="KEGG" id="bor:COCMIDRAFT_10115"/>
<evidence type="ECO:0000313" key="1">
    <source>
        <dbReference type="EMBL" id="EUC39893.1"/>
    </source>
</evidence>
<dbReference type="Proteomes" id="UP000054032">
    <property type="component" value="Unassembled WGS sequence"/>
</dbReference>
<dbReference type="HOGENOM" id="CLU_2654125_0_0_1"/>
<protein>
    <submittedName>
        <fullName evidence="1">Uncharacterized protein</fullName>
    </submittedName>
</protein>
<evidence type="ECO:0000313" key="2">
    <source>
        <dbReference type="Proteomes" id="UP000054032"/>
    </source>
</evidence>
<name>W6YQV1_COCMI</name>
<organism evidence="1 2">
    <name type="scientific">Bipolaris oryzae ATCC 44560</name>
    <dbReference type="NCBI Taxonomy" id="930090"/>
    <lineage>
        <taxon>Eukaryota</taxon>
        <taxon>Fungi</taxon>
        <taxon>Dikarya</taxon>
        <taxon>Ascomycota</taxon>
        <taxon>Pezizomycotina</taxon>
        <taxon>Dothideomycetes</taxon>
        <taxon>Pleosporomycetidae</taxon>
        <taxon>Pleosporales</taxon>
        <taxon>Pleosporineae</taxon>
        <taxon>Pleosporaceae</taxon>
        <taxon>Bipolaris</taxon>
    </lineage>
</organism>
<dbReference type="AlphaFoldDB" id="W6YQV1"/>
<dbReference type="RefSeq" id="XP_007693591.1">
    <property type="nucleotide sequence ID" value="XM_007695401.1"/>
</dbReference>
<keyword evidence="2" id="KW-1185">Reference proteome</keyword>
<gene>
    <name evidence="1" type="ORF">COCMIDRAFT_10115</name>
</gene>
<dbReference type="EMBL" id="KI964228">
    <property type="protein sequence ID" value="EUC39893.1"/>
    <property type="molecule type" value="Genomic_DNA"/>
</dbReference>
<reference evidence="1 2" key="1">
    <citation type="journal article" date="2013" name="PLoS Genet.">
        <title>Comparative genome structure, secondary metabolite, and effector coding capacity across Cochliobolus pathogens.</title>
        <authorList>
            <person name="Condon B.J."/>
            <person name="Leng Y."/>
            <person name="Wu D."/>
            <person name="Bushley K.E."/>
            <person name="Ohm R.A."/>
            <person name="Otillar R."/>
            <person name="Martin J."/>
            <person name="Schackwitz W."/>
            <person name="Grimwood J."/>
            <person name="MohdZainudin N."/>
            <person name="Xue C."/>
            <person name="Wang R."/>
            <person name="Manning V.A."/>
            <person name="Dhillon B."/>
            <person name="Tu Z.J."/>
            <person name="Steffenson B.J."/>
            <person name="Salamov A."/>
            <person name="Sun H."/>
            <person name="Lowry S."/>
            <person name="LaButti K."/>
            <person name="Han J."/>
            <person name="Copeland A."/>
            <person name="Lindquist E."/>
            <person name="Barry K."/>
            <person name="Schmutz J."/>
            <person name="Baker S.E."/>
            <person name="Ciuffetti L.M."/>
            <person name="Grigoriev I.V."/>
            <person name="Zhong S."/>
            <person name="Turgeon B.G."/>
        </authorList>
    </citation>
    <scope>NUCLEOTIDE SEQUENCE [LARGE SCALE GENOMIC DNA]</scope>
    <source>
        <strain evidence="1 2">ATCC 44560</strain>
    </source>
</reference>
<accession>W6YQV1</accession>
<proteinExistence type="predicted"/>
<dbReference type="GeneID" id="19117814"/>